<protein>
    <recommendedName>
        <fullName evidence="2">Acetyltransferase</fullName>
    </recommendedName>
</protein>
<reference evidence="1" key="1">
    <citation type="submission" date="2016-10" db="EMBL/GenBank/DDBJ databases">
        <title>Sequence of Gallionella enrichment culture.</title>
        <authorList>
            <person name="Poehlein A."/>
            <person name="Muehling M."/>
            <person name="Daniel R."/>
        </authorList>
    </citation>
    <scope>NUCLEOTIDE SEQUENCE</scope>
</reference>
<proteinExistence type="predicted"/>
<dbReference type="SUPFAM" id="SSF64182">
    <property type="entry name" value="DHH phosphoesterases"/>
    <property type="match status" value="1"/>
</dbReference>
<name>A0A1J5RFL6_9ZZZZ</name>
<evidence type="ECO:0008006" key="2">
    <source>
        <dbReference type="Google" id="ProtNLM"/>
    </source>
</evidence>
<sequence length="336" mass="36645">MSTTGSPAGARAPRQIDVCNGDADGLCAVLQWRLDAPAAAELITGLKRDIALLDRVQACAGDEVLVCDLSMQRNRAALLRLLAAGVRVRYFDHHMVRAVPRHPGLEAHLDFAPDACSSLLVDRHLHGRWRAWALVGAYGDNLRGVADAMAASCGLDQARRERLRRLGEAINYNAYGEDERDVSIAPSRLYPIMARYRDPLDFLDGETIVARLDAERRADLDRARALRPHRDDAHAGVWLLPDAAWSRRVIGTFANDLAFEQPQRAHAVLRQTAAGDFTVSVRAPLDAASGANTLCARFGGTGRGAAAGIDHLPQAALGRFLDAFAAMRWGRAHARR</sequence>
<gene>
    <name evidence="1" type="ORF">GALL_312130</name>
</gene>
<dbReference type="InterPro" id="IPR038763">
    <property type="entry name" value="DHH_sf"/>
</dbReference>
<dbReference type="AlphaFoldDB" id="A0A1J5RFL6"/>
<dbReference type="EMBL" id="MLJW01000451">
    <property type="protein sequence ID" value="OIQ86917.1"/>
    <property type="molecule type" value="Genomic_DNA"/>
</dbReference>
<evidence type="ECO:0000313" key="1">
    <source>
        <dbReference type="EMBL" id="OIQ86917.1"/>
    </source>
</evidence>
<accession>A0A1J5RFL6</accession>
<organism evidence="1">
    <name type="scientific">mine drainage metagenome</name>
    <dbReference type="NCBI Taxonomy" id="410659"/>
    <lineage>
        <taxon>unclassified sequences</taxon>
        <taxon>metagenomes</taxon>
        <taxon>ecological metagenomes</taxon>
    </lineage>
</organism>
<comment type="caution">
    <text evidence="1">The sequence shown here is derived from an EMBL/GenBank/DDBJ whole genome shotgun (WGS) entry which is preliminary data.</text>
</comment>